<dbReference type="SUPFAM" id="SSF103473">
    <property type="entry name" value="MFS general substrate transporter"/>
    <property type="match status" value="1"/>
</dbReference>
<dbReference type="InterPro" id="IPR011701">
    <property type="entry name" value="MFS"/>
</dbReference>
<dbReference type="Pfam" id="PF07690">
    <property type="entry name" value="MFS_1"/>
    <property type="match status" value="1"/>
</dbReference>
<dbReference type="Proteomes" id="UP001180489">
    <property type="component" value="Unassembled WGS sequence"/>
</dbReference>
<feature type="domain" description="Major facilitator superfamily (MFS) profile" evidence="10">
    <location>
        <begin position="20"/>
        <end position="460"/>
    </location>
</feature>
<dbReference type="PROSITE" id="PS50850">
    <property type="entry name" value="MFS"/>
    <property type="match status" value="1"/>
</dbReference>
<evidence type="ECO:0000256" key="1">
    <source>
        <dbReference type="ARBA" id="ARBA00004651"/>
    </source>
</evidence>
<feature type="transmembrane region" description="Helical" evidence="9">
    <location>
        <begin position="86"/>
        <end position="103"/>
    </location>
</feature>
<dbReference type="Gene3D" id="1.20.1250.20">
    <property type="entry name" value="MFS general substrate transporter like domains"/>
    <property type="match status" value="1"/>
</dbReference>
<feature type="transmembrane region" description="Helical" evidence="9">
    <location>
        <begin position="277"/>
        <end position="298"/>
    </location>
</feature>
<feature type="transmembrane region" description="Helical" evidence="9">
    <location>
        <begin position="115"/>
        <end position="136"/>
    </location>
</feature>
<feature type="transmembrane region" description="Helical" evidence="9">
    <location>
        <begin position="238"/>
        <end position="256"/>
    </location>
</feature>
<evidence type="ECO:0000256" key="3">
    <source>
        <dbReference type="ARBA" id="ARBA00022475"/>
    </source>
</evidence>
<dbReference type="RefSeq" id="WP_311633742.1">
    <property type="nucleotide sequence ID" value="NZ_JAVRFF010000001.1"/>
</dbReference>
<evidence type="ECO:0000256" key="4">
    <source>
        <dbReference type="ARBA" id="ARBA00022692"/>
    </source>
</evidence>
<dbReference type="InterPro" id="IPR020846">
    <property type="entry name" value="MFS_dom"/>
</dbReference>
<feature type="region of interest" description="Disordered" evidence="8">
    <location>
        <begin position="457"/>
        <end position="482"/>
    </location>
</feature>
<keyword evidence="4 9" id="KW-0812">Transmembrane</keyword>
<evidence type="ECO:0000313" key="12">
    <source>
        <dbReference type="Proteomes" id="UP001180489"/>
    </source>
</evidence>
<comment type="caution">
    <text evidence="11">The sequence shown here is derived from an EMBL/GenBank/DDBJ whole genome shotgun (WGS) entry which is preliminary data.</text>
</comment>
<feature type="transmembrane region" description="Helical" evidence="9">
    <location>
        <begin position="367"/>
        <end position="387"/>
    </location>
</feature>
<organism evidence="11 12">
    <name type="scientific">Streptomyces hintoniae</name>
    <dbReference type="NCBI Taxonomy" id="3075521"/>
    <lineage>
        <taxon>Bacteria</taxon>
        <taxon>Bacillati</taxon>
        <taxon>Actinomycetota</taxon>
        <taxon>Actinomycetes</taxon>
        <taxon>Kitasatosporales</taxon>
        <taxon>Streptomycetaceae</taxon>
        <taxon>Streptomyces</taxon>
    </lineage>
</organism>
<sequence length="482" mass="47670">MTTDRAAAPGSTATVVGRGLLFVLSGNMLLDALEVSVAVVALPSIGAGLGLSPTALGWVVGGFALGFGGLLLLSGRLVAELGRRRVYLAALLLFAVASLLGSLAPSGPLLIASRIVKGACAALTAPTGLAIIADAFPAGPARDRAVSVYSLFGAGGFSAGLLLSGLLTEAGWRLTFLFPAPVALVLFLAGLRLVPGTGPGAGTARAYDLPGAVTSAGALLALACALTRGPGAGWTDPVTLSLLLLAGALGAVFARVERSAPRPLLRPGLLANRPLRWSALGAAALNGSYLGFLFVVTFDLQQDGGLSPLGTGAALLPASLPLAVAVASGLSRRLVGRFGPARLIALGAWAPPAGYLWYLAAGPHPSYPSAALPALLLVGLGFALQFAALNTQAMAGVRDTDRGPAGAVYQTSVQAAGALTVVAVAALLGAGGGRRTALALVASVAAGGLAVALTAATGRRPKTPTAPTAPKTPTAGPDRPRG</sequence>
<keyword evidence="12" id="KW-1185">Reference proteome</keyword>
<dbReference type="PANTHER" id="PTHR42718:SF46">
    <property type="entry name" value="BLR6921 PROTEIN"/>
    <property type="match status" value="1"/>
</dbReference>
<comment type="subcellular location">
    <subcellularLocation>
        <location evidence="1">Cell membrane</location>
        <topology evidence="1">Multi-pass membrane protein</topology>
    </subcellularLocation>
</comment>
<proteinExistence type="predicted"/>
<feature type="transmembrane region" description="Helical" evidence="9">
    <location>
        <begin position="343"/>
        <end position="361"/>
    </location>
</feature>
<feature type="transmembrane region" description="Helical" evidence="9">
    <location>
        <begin position="55"/>
        <end position="74"/>
    </location>
</feature>
<dbReference type="PANTHER" id="PTHR42718">
    <property type="entry name" value="MAJOR FACILITATOR SUPERFAMILY MULTIDRUG TRANSPORTER MFSC"/>
    <property type="match status" value="1"/>
</dbReference>
<feature type="transmembrane region" description="Helical" evidence="9">
    <location>
        <begin position="310"/>
        <end position="331"/>
    </location>
</feature>
<keyword evidence="5 9" id="KW-1133">Transmembrane helix</keyword>
<dbReference type="InterPro" id="IPR036259">
    <property type="entry name" value="MFS_trans_sf"/>
</dbReference>
<keyword evidence="6 9" id="KW-0472">Membrane</keyword>
<evidence type="ECO:0000256" key="2">
    <source>
        <dbReference type="ARBA" id="ARBA00022448"/>
    </source>
</evidence>
<reference evidence="11" key="1">
    <citation type="submission" date="2024-05" db="EMBL/GenBank/DDBJ databases">
        <title>30 novel species of actinomycetes from the DSMZ collection.</title>
        <authorList>
            <person name="Nouioui I."/>
        </authorList>
    </citation>
    <scope>NUCLEOTIDE SEQUENCE</scope>
    <source>
        <strain evidence="11">DSM 41014</strain>
    </source>
</reference>
<keyword evidence="3" id="KW-1003">Cell membrane</keyword>
<keyword evidence="7" id="KW-0046">Antibiotic resistance</keyword>
<accession>A0ABU2UCI9</accession>
<feature type="transmembrane region" description="Helical" evidence="9">
    <location>
        <begin position="174"/>
        <end position="194"/>
    </location>
</feature>
<dbReference type="EMBL" id="JAVRFF010000001">
    <property type="protein sequence ID" value="MDT0470652.1"/>
    <property type="molecule type" value="Genomic_DNA"/>
</dbReference>
<name>A0ABU2UCI9_9ACTN</name>
<feature type="transmembrane region" description="Helical" evidence="9">
    <location>
        <begin position="407"/>
        <end position="430"/>
    </location>
</feature>
<evidence type="ECO:0000313" key="11">
    <source>
        <dbReference type="EMBL" id="MDT0470652.1"/>
    </source>
</evidence>
<evidence type="ECO:0000256" key="8">
    <source>
        <dbReference type="SAM" id="MobiDB-lite"/>
    </source>
</evidence>
<evidence type="ECO:0000256" key="5">
    <source>
        <dbReference type="ARBA" id="ARBA00022989"/>
    </source>
</evidence>
<gene>
    <name evidence="11" type="ORF">RM863_00665</name>
</gene>
<feature type="transmembrane region" description="Helical" evidence="9">
    <location>
        <begin position="206"/>
        <end position="226"/>
    </location>
</feature>
<feature type="transmembrane region" description="Helical" evidence="9">
    <location>
        <begin position="436"/>
        <end position="456"/>
    </location>
</feature>
<feature type="transmembrane region" description="Helical" evidence="9">
    <location>
        <begin position="28"/>
        <end position="49"/>
    </location>
</feature>
<evidence type="ECO:0000259" key="10">
    <source>
        <dbReference type="PROSITE" id="PS50850"/>
    </source>
</evidence>
<evidence type="ECO:0000256" key="6">
    <source>
        <dbReference type="ARBA" id="ARBA00023136"/>
    </source>
</evidence>
<evidence type="ECO:0000256" key="7">
    <source>
        <dbReference type="ARBA" id="ARBA00023251"/>
    </source>
</evidence>
<protein>
    <submittedName>
        <fullName evidence="11">MFS transporter</fullName>
    </submittedName>
</protein>
<keyword evidence="2" id="KW-0813">Transport</keyword>
<evidence type="ECO:0000256" key="9">
    <source>
        <dbReference type="SAM" id="Phobius"/>
    </source>
</evidence>
<feature type="transmembrane region" description="Helical" evidence="9">
    <location>
        <begin position="148"/>
        <end position="168"/>
    </location>
</feature>